<dbReference type="Pfam" id="PF09349">
    <property type="entry name" value="OHCU_decarbox"/>
    <property type="match status" value="1"/>
</dbReference>
<feature type="domain" description="Oxo-4-hydroxy-4-carboxy-5-ureidoimidazoline decarboxylase" evidence="6">
    <location>
        <begin position="352"/>
        <end position="511"/>
    </location>
</feature>
<dbReference type="NCBIfam" id="TIGR02961">
    <property type="entry name" value="allantoicase"/>
    <property type="match status" value="1"/>
</dbReference>
<dbReference type="InterPro" id="IPR005164">
    <property type="entry name" value="Allantoicase"/>
</dbReference>
<keyword evidence="3" id="KW-0378">Hydrolase</keyword>
<dbReference type="SUPFAM" id="SSF49785">
    <property type="entry name" value="Galactose-binding domain-like"/>
    <property type="match status" value="2"/>
</dbReference>
<evidence type="ECO:0000259" key="5">
    <source>
        <dbReference type="Pfam" id="PF03561"/>
    </source>
</evidence>
<evidence type="ECO:0000259" key="6">
    <source>
        <dbReference type="Pfam" id="PF09349"/>
    </source>
</evidence>
<dbReference type="InterPro" id="IPR036778">
    <property type="entry name" value="OHCU_decarboxylase_sf"/>
</dbReference>
<proteinExistence type="inferred from homology"/>
<feature type="region of interest" description="Disordered" evidence="4">
    <location>
        <begin position="418"/>
        <end position="442"/>
    </location>
</feature>
<comment type="catalytic activity">
    <reaction evidence="3">
        <text>allantoate + H2O = (S)-ureidoglycolate + urea</text>
        <dbReference type="Rhea" id="RHEA:11016"/>
        <dbReference type="ChEBI" id="CHEBI:15377"/>
        <dbReference type="ChEBI" id="CHEBI:16199"/>
        <dbReference type="ChEBI" id="CHEBI:17536"/>
        <dbReference type="ChEBI" id="CHEBI:57296"/>
        <dbReference type="EC" id="3.5.3.4"/>
    </reaction>
</comment>
<feature type="domain" description="Allantoicase" evidence="5">
    <location>
        <begin position="24"/>
        <end position="175"/>
    </location>
</feature>
<dbReference type="NCBIfam" id="TIGR03180">
    <property type="entry name" value="UraD_2"/>
    <property type="match status" value="1"/>
</dbReference>
<dbReference type="EMBL" id="JELX01004464">
    <property type="protein sequence ID" value="KYF47828.1"/>
    <property type="molecule type" value="Genomic_DNA"/>
</dbReference>
<dbReference type="InterPro" id="IPR018020">
    <property type="entry name" value="OHCU_decarboxylase"/>
</dbReference>
<dbReference type="GO" id="GO:0004037">
    <property type="term" value="F:allantoicase activity"/>
    <property type="evidence" value="ECO:0007669"/>
    <property type="project" value="UniProtKB-UniRule"/>
</dbReference>
<organism evidence="7 8">
    <name type="scientific">Sorangium cellulosum</name>
    <name type="common">Polyangium cellulosum</name>
    <dbReference type="NCBI Taxonomy" id="56"/>
    <lineage>
        <taxon>Bacteria</taxon>
        <taxon>Pseudomonadati</taxon>
        <taxon>Myxococcota</taxon>
        <taxon>Polyangia</taxon>
        <taxon>Polyangiales</taxon>
        <taxon>Polyangiaceae</taxon>
        <taxon>Sorangium</taxon>
    </lineage>
</organism>
<evidence type="ECO:0000256" key="2">
    <source>
        <dbReference type="ARBA" id="ARBA00022631"/>
    </source>
</evidence>
<protein>
    <recommendedName>
        <fullName evidence="3">Probable allantoicase</fullName>
        <ecNumber evidence="3">3.5.3.4</ecNumber>
    </recommendedName>
    <alternativeName>
        <fullName evidence="3">Allantoate amidinohydrolase</fullName>
    </alternativeName>
</protein>
<comment type="similarity">
    <text evidence="1 3">Belongs to the allantoicase family.</text>
</comment>
<dbReference type="GO" id="GO:0000256">
    <property type="term" value="P:allantoin catabolic process"/>
    <property type="evidence" value="ECO:0007669"/>
    <property type="project" value="UniProtKB-UniRule"/>
</dbReference>
<dbReference type="Pfam" id="PF03561">
    <property type="entry name" value="Allantoicase"/>
    <property type="match status" value="2"/>
</dbReference>
<dbReference type="NCBIfam" id="NF010372">
    <property type="entry name" value="PRK13798.1"/>
    <property type="match status" value="1"/>
</dbReference>
<evidence type="ECO:0000256" key="1">
    <source>
        <dbReference type="ARBA" id="ARBA00009242"/>
    </source>
</evidence>
<dbReference type="HAMAP" id="MF_00813">
    <property type="entry name" value="Allantoicase"/>
    <property type="match status" value="1"/>
</dbReference>
<dbReference type="PANTHER" id="PTHR12045:SF3">
    <property type="entry name" value="INACTIVE ALLANTOICASE-RELATED"/>
    <property type="match status" value="1"/>
</dbReference>
<dbReference type="InterPro" id="IPR017595">
    <property type="entry name" value="OHCU_decarboxylase-2"/>
</dbReference>
<dbReference type="Gene3D" id="1.10.3330.10">
    <property type="entry name" value="Oxo-4-hydroxy-4-carboxy-5-ureidoimidazoline decarboxylase"/>
    <property type="match status" value="1"/>
</dbReference>
<dbReference type="NCBIfam" id="NF010371">
    <property type="entry name" value="PRK13797.1"/>
    <property type="match status" value="1"/>
</dbReference>
<dbReference type="PANTHER" id="PTHR12045">
    <property type="entry name" value="ALLANTOICASE"/>
    <property type="match status" value="1"/>
</dbReference>
<dbReference type="SUPFAM" id="SSF158694">
    <property type="entry name" value="UraD-Like"/>
    <property type="match status" value="1"/>
</dbReference>
<comment type="caution">
    <text evidence="7">The sequence shown here is derived from an EMBL/GenBank/DDBJ whole genome shotgun (WGS) entry which is preliminary data.</text>
</comment>
<evidence type="ECO:0000256" key="4">
    <source>
        <dbReference type="SAM" id="MobiDB-lite"/>
    </source>
</evidence>
<feature type="domain" description="Allantoicase" evidence="5">
    <location>
        <begin position="197"/>
        <end position="338"/>
    </location>
</feature>
<sequence>MAEARGVTGPAFAEALDLASERLGGAVISANDEFFAPKENLLKASKPVFLEHEYTDRGKWMDGWETRRRRTPGFDWCLVRLGLPGILRGVVVDTAFFRGNYPEHCSIEACAARPDARVEELLNPRTHWVEILPRSPLAGDAQNAFAVSCPFRFTHLRLNIYPDGGVARLRVHGDAVPDFRRLDRAGAELDLAAAENGARVLSCSDMFFGVRHNLIMPGRAANMGEGWETRRRRGPGYDWALVALATQGEIHRIEVDTNHFKGNYPDSCMIEGIDAAGRPLSELAGAGDFREIVPQTKLQAHTRHLFEEELRAAGPFTHVRLNIYPDGGVSRLRIFGKATRSGAAEQRLRWLNALTDREAEAELRAACGASSWASQMAAARPFRDEEALHATASQVFARLGPEDWLEAFRAHPRIGETRPQAEAAEASATARRFSSQEQAGMSAAAEETREALARYNRAYDEKFGFIYIVCATGKSADEMLEMLRERIEHTPDEELHIAAEEQRKITEIRLKKLLWGA</sequence>
<evidence type="ECO:0000313" key="8">
    <source>
        <dbReference type="Proteomes" id="UP000075604"/>
    </source>
</evidence>
<keyword evidence="2 3" id="KW-0659">Purine metabolism</keyword>
<evidence type="ECO:0000313" key="7">
    <source>
        <dbReference type="EMBL" id="KYF47828.1"/>
    </source>
</evidence>
<dbReference type="AlphaFoldDB" id="A0A150NZQ4"/>
<dbReference type="Proteomes" id="UP000075604">
    <property type="component" value="Unassembled WGS sequence"/>
</dbReference>
<accession>A0A150NZQ4</accession>
<feature type="compositionally biased region" description="Low complexity" evidence="4">
    <location>
        <begin position="421"/>
        <end position="430"/>
    </location>
</feature>
<gene>
    <name evidence="3" type="primary">alc</name>
    <name evidence="7" type="ORF">BE04_44820</name>
</gene>
<dbReference type="InterPro" id="IPR008979">
    <property type="entry name" value="Galactose-bd-like_sf"/>
</dbReference>
<dbReference type="GO" id="GO:0006144">
    <property type="term" value="P:purine nucleobase metabolic process"/>
    <property type="evidence" value="ECO:0007669"/>
    <property type="project" value="UniProtKB-KW"/>
</dbReference>
<dbReference type="EC" id="3.5.3.4" evidence="3"/>
<dbReference type="Gene3D" id="2.60.120.260">
    <property type="entry name" value="Galactose-binding domain-like"/>
    <property type="match status" value="2"/>
</dbReference>
<dbReference type="InterPro" id="IPR015908">
    <property type="entry name" value="Allantoicase_dom"/>
</dbReference>
<reference evidence="7 8" key="1">
    <citation type="submission" date="2014-02" db="EMBL/GenBank/DDBJ databases">
        <title>The small core and large imbalanced accessory genome model reveals a collaborative survival strategy of Sorangium cellulosum strains in nature.</title>
        <authorList>
            <person name="Han K."/>
            <person name="Peng R."/>
            <person name="Blom J."/>
            <person name="Li Y.-Z."/>
        </authorList>
    </citation>
    <scope>NUCLEOTIDE SEQUENCE [LARGE SCALE GENOMIC DNA]</scope>
    <source>
        <strain evidence="7 8">So0157-18</strain>
    </source>
</reference>
<name>A0A150NZQ4_SORCE</name>
<comment type="pathway">
    <text evidence="3">Nitrogen metabolism; (S)-allantoin degradation; (S)-ureidoglycolate from allantoate (aminidohydrolase route): step 1/1.</text>
</comment>
<evidence type="ECO:0000256" key="3">
    <source>
        <dbReference type="HAMAP-Rule" id="MF_00813"/>
    </source>
</evidence>
<dbReference type="UniPathway" id="UPA00395">
    <property type="reaction ID" value="UER00654"/>
</dbReference>